<comment type="caution">
    <text evidence="1">The sequence shown here is derived from an EMBL/GenBank/DDBJ whole genome shotgun (WGS) entry which is preliminary data.</text>
</comment>
<name>A0ABV1J8L5_9FIRM</name>
<reference evidence="1 2" key="1">
    <citation type="submission" date="2024-04" db="EMBL/GenBank/DDBJ databases">
        <title>Human intestinal bacterial collection.</title>
        <authorList>
            <person name="Pauvert C."/>
            <person name="Hitch T.C.A."/>
            <person name="Clavel T."/>
        </authorList>
    </citation>
    <scope>NUCLEOTIDE SEQUENCE [LARGE SCALE GENOMIC DNA]</scope>
    <source>
        <strain evidence="1 2">CLA-SR-H026</strain>
    </source>
</reference>
<gene>
    <name evidence="1" type="ORF">AAA081_08320</name>
</gene>
<organism evidence="1 2">
    <name type="scientific">Aedoeadaptatus acetigenes</name>
    <dbReference type="NCBI Taxonomy" id="2981723"/>
    <lineage>
        <taxon>Bacteria</taxon>
        <taxon>Bacillati</taxon>
        <taxon>Bacillota</taxon>
        <taxon>Tissierellia</taxon>
        <taxon>Tissierellales</taxon>
        <taxon>Peptoniphilaceae</taxon>
        <taxon>Aedoeadaptatus</taxon>
    </lineage>
</organism>
<sequence>MVTTHPDYLTKSGYDSVPSMAHNAALSEDVETKLDEADRMAKETTVRYDADEVFGRVKARIHDNERA</sequence>
<evidence type="ECO:0000313" key="1">
    <source>
        <dbReference type="EMBL" id="MEQ3354295.1"/>
    </source>
</evidence>
<dbReference type="RefSeq" id="WP_349054570.1">
    <property type="nucleotide sequence ID" value="NZ_JBBNPS010000034.1"/>
</dbReference>
<accession>A0ABV1J8L5</accession>
<protein>
    <submittedName>
        <fullName evidence="1">Uncharacterized protein</fullName>
    </submittedName>
</protein>
<dbReference type="Proteomes" id="UP001481872">
    <property type="component" value="Unassembled WGS sequence"/>
</dbReference>
<keyword evidence="2" id="KW-1185">Reference proteome</keyword>
<evidence type="ECO:0000313" key="2">
    <source>
        <dbReference type="Proteomes" id="UP001481872"/>
    </source>
</evidence>
<dbReference type="EMBL" id="JBBNPS010000034">
    <property type="protein sequence ID" value="MEQ3354295.1"/>
    <property type="molecule type" value="Genomic_DNA"/>
</dbReference>
<proteinExistence type="predicted"/>